<evidence type="ECO:0000313" key="2">
    <source>
        <dbReference type="EMBL" id="WAJ69377.1"/>
    </source>
</evidence>
<dbReference type="RefSeq" id="WP_268073595.1">
    <property type="nucleotide sequence ID" value="NZ_CP109965.1"/>
</dbReference>
<gene>
    <name evidence="2" type="ORF">OLW01_09300</name>
</gene>
<dbReference type="EMBL" id="CP109965">
    <property type="protein sequence ID" value="WAJ69377.1"/>
    <property type="molecule type" value="Genomic_DNA"/>
</dbReference>
<dbReference type="Gene3D" id="3.40.50.2000">
    <property type="entry name" value="Glycogen Phosphorylase B"/>
    <property type="match status" value="1"/>
</dbReference>
<dbReference type="GO" id="GO:0016740">
    <property type="term" value="F:transferase activity"/>
    <property type="evidence" value="ECO:0007669"/>
    <property type="project" value="UniProtKB-KW"/>
</dbReference>
<keyword evidence="3" id="KW-1185">Reference proteome</keyword>
<feature type="domain" description="Polysaccharide pyruvyl transferase" evidence="1">
    <location>
        <begin position="15"/>
        <end position="307"/>
    </location>
</feature>
<evidence type="ECO:0000259" key="1">
    <source>
        <dbReference type="Pfam" id="PF04230"/>
    </source>
</evidence>
<sequence length="735" mass="82936">MTKHFLLVNENGSDNIGDHAINEGLKTLLSEKGYTYESAPFSTKKQVQQASQQKVEKSVLTKLKRSILSIKPLFHFLWLQKNKALIQNQLNNQYDGIIIGGGQLILSGFAFPIAMHAWVKYAKQKNIPVYVAGVGCGENFLPSEVKLYKKALQQCDAIFVRETASIGKLKSYFNVEAEFCPDLAFGLTPLDKAQKANGIIVGMTDYAVYQRYKNEVTDNQYDTYDSYLNAWLNKTKSLIIDSEEPIYLASTTHKDAACNRDLYQLLKAAVNNPIELVDGVESLDQYRRLLSRSRVVFSGRMHSLILGKIEGCELKPWVISAKIYGFLDTYGTLEYEEIKRTFVRQFINKLSTVSVAVIGYSDYVGGSGTGTKGLCNALGRVDGVVCNKFFVKPSGGRNSPMQWIHDMVAKLLHVLLVILARDFSYRTVNIYSRLPVLDVFRHDYVFGTWIGNNTITLKELIRSDKHIFWRMSDEWAWLGTLHYNTTKKETHAIKKVNNYFLEQKLRLLSKSNVHVLAPSVWLKNSLLRVLPCIQERVHVLPNAVDSFWFYDFKPKEKSPNKIQILLIAKDLDEPRKGFDVFESLAAEFSSDYIQFCAVGSTKQRNVSGPVKHKGLLDKLALRELLSEPSIVLSIGNLDTSPNSILEAMAVGALPLVRKESGIVDYLPSCLDDLYNPTFDTRGDLLVKLKGGIRALEQKGDLVRAQVANHIRHSYSSENISFELAKIINQVKIGEK</sequence>
<organism evidence="2 3">
    <name type="scientific">Catenovulum adriaticum</name>
    <dbReference type="NCBI Taxonomy" id="2984846"/>
    <lineage>
        <taxon>Bacteria</taxon>
        <taxon>Pseudomonadati</taxon>
        <taxon>Pseudomonadota</taxon>
        <taxon>Gammaproteobacteria</taxon>
        <taxon>Alteromonadales</taxon>
        <taxon>Alteromonadaceae</taxon>
        <taxon>Catenovulum</taxon>
    </lineage>
</organism>
<name>A0ABY7AJG6_9ALTE</name>
<keyword evidence="2" id="KW-0808">Transferase</keyword>
<dbReference type="SUPFAM" id="SSF53756">
    <property type="entry name" value="UDP-Glycosyltransferase/glycogen phosphorylase"/>
    <property type="match status" value="1"/>
</dbReference>
<dbReference type="Proteomes" id="UP001163726">
    <property type="component" value="Chromosome"/>
</dbReference>
<dbReference type="InterPro" id="IPR007345">
    <property type="entry name" value="Polysacch_pyruvyl_Trfase"/>
</dbReference>
<protein>
    <submittedName>
        <fullName evidence="2">Polysaccharide pyruvyl transferase family protein</fullName>
    </submittedName>
</protein>
<dbReference type="Pfam" id="PF04230">
    <property type="entry name" value="PS_pyruv_trans"/>
    <property type="match status" value="1"/>
</dbReference>
<evidence type="ECO:0000313" key="3">
    <source>
        <dbReference type="Proteomes" id="UP001163726"/>
    </source>
</evidence>
<dbReference type="PANTHER" id="PTHR36836">
    <property type="entry name" value="COLANIC ACID BIOSYNTHESIS PROTEIN WCAK"/>
    <property type="match status" value="1"/>
</dbReference>
<proteinExistence type="predicted"/>
<dbReference type="PANTHER" id="PTHR36836:SF1">
    <property type="entry name" value="COLANIC ACID BIOSYNTHESIS PROTEIN WCAK"/>
    <property type="match status" value="1"/>
</dbReference>
<reference evidence="2" key="1">
    <citation type="submission" date="2022-10" db="EMBL/GenBank/DDBJ databases">
        <title>Catenovulum adriacola sp. nov. isolated in the Harbour of Susak.</title>
        <authorList>
            <person name="Schoch T."/>
            <person name="Reich S.J."/>
            <person name="Stoeferle S."/>
            <person name="Flaiz M."/>
            <person name="Kazda M."/>
            <person name="Riedel C.U."/>
            <person name="Duerre P."/>
        </authorList>
    </citation>
    <scope>NUCLEOTIDE SEQUENCE</scope>
    <source>
        <strain evidence="2">TS8</strain>
    </source>
</reference>
<accession>A0ABY7AJG6</accession>